<dbReference type="AlphaFoldDB" id="A0A6A6CNF4"/>
<dbReference type="Pfam" id="PF00702">
    <property type="entry name" value="Hydrolase"/>
    <property type="match status" value="1"/>
</dbReference>
<dbReference type="InterPro" id="IPR036412">
    <property type="entry name" value="HAD-like_sf"/>
</dbReference>
<dbReference type="RefSeq" id="XP_033668647.1">
    <property type="nucleotide sequence ID" value="XM_033806086.1"/>
</dbReference>
<dbReference type="Gene3D" id="1.10.150.240">
    <property type="entry name" value="Putative phosphatase, domain 2"/>
    <property type="match status" value="1"/>
</dbReference>
<dbReference type="PRINTS" id="PR00413">
    <property type="entry name" value="HADHALOGNASE"/>
</dbReference>
<dbReference type="OrthoDB" id="2363873at2759"/>
<proteinExistence type="predicted"/>
<dbReference type="InterPro" id="IPR023214">
    <property type="entry name" value="HAD_sf"/>
</dbReference>
<dbReference type="InterPro" id="IPR051540">
    <property type="entry name" value="S-2-haloacid_dehalogenase"/>
</dbReference>
<dbReference type="Gene3D" id="3.40.50.1000">
    <property type="entry name" value="HAD superfamily/HAD-like"/>
    <property type="match status" value="1"/>
</dbReference>
<organism evidence="2 3">
    <name type="scientific">Zasmidium cellare ATCC 36951</name>
    <dbReference type="NCBI Taxonomy" id="1080233"/>
    <lineage>
        <taxon>Eukaryota</taxon>
        <taxon>Fungi</taxon>
        <taxon>Dikarya</taxon>
        <taxon>Ascomycota</taxon>
        <taxon>Pezizomycotina</taxon>
        <taxon>Dothideomycetes</taxon>
        <taxon>Dothideomycetidae</taxon>
        <taxon>Mycosphaerellales</taxon>
        <taxon>Mycosphaerellaceae</taxon>
        <taxon>Zasmidium</taxon>
    </lineage>
</organism>
<dbReference type="InterPro" id="IPR023198">
    <property type="entry name" value="PGP-like_dom2"/>
</dbReference>
<protein>
    <recommendedName>
        <fullName evidence="4">HAD-like protein</fullName>
    </recommendedName>
</protein>
<sequence length="243" mass="26959">MAPKSASFDVLGTCFGFETAINTIQARLGPKIPKSRTRSFDPSALFFGWFFAAQRDFTYTSLCGTYTPIAQVLKGTFKRACAVVDIPADIISDEDISAVMAEMVKLQARPGLKKCYDGLREAGWDIYGVTNGGKETSLKYYELAGIELDAEHLLSCDEIRVAKPDPKVYENTHRHLTSRGAGEADGERWFIAAHAWDLLAARKAGFKTAYLDFEEHDPCTAVFGQFDLYANSMEDLLEKLKAL</sequence>
<dbReference type="InterPro" id="IPR006439">
    <property type="entry name" value="HAD-SF_hydro_IA"/>
</dbReference>
<evidence type="ECO:0000256" key="1">
    <source>
        <dbReference type="ARBA" id="ARBA00022801"/>
    </source>
</evidence>
<evidence type="ECO:0008006" key="4">
    <source>
        <dbReference type="Google" id="ProtNLM"/>
    </source>
</evidence>
<keyword evidence="3" id="KW-1185">Reference proteome</keyword>
<dbReference type="EMBL" id="ML993592">
    <property type="protein sequence ID" value="KAF2167758.1"/>
    <property type="molecule type" value="Genomic_DNA"/>
</dbReference>
<evidence type="ECO:0000313" key="2">
    <source>
        <dbReference type="EMBL" id="KAF2167758.1"/>
    </source>
</evidence>
<dbReference type="PANTHER" id="PTHR43316">
    <property type="entry name" value="HYDROLASE, HALOACID DELAHOGENASE-RELATED"/>
    <property type="match status" value="1"/>
</dbReference>
<dbReference type="GeneID" id="54559358"/>
<gene>
    <name evidence="2" type="ORF">M409DRAFT_21909</name>
</gene>
<accession>A0A6A6CNF4</accession>
<dbReference type="PANTHER" id="PTHR43316:SF4">
    <property type="entry name" value="ACID DEHALOGENASE, PUTATIVE (AFU_ORTHOLOGUE AFUA_8G05870)-RELATED"/>
    <property type="match status" value="1"/>
</dbReference>
<dbReference type="SUPFAM" id="SSF56784">
    <property type="entry name" value="HAD-like"/>
    <property type="match status" value="1"/>
</dbReference>
<dbReference type="GO" id="GO:0016791">
    <property type="term" value="F:phosphatase activity"/>
    <property type="evidence" value="ECO:0007669"/>
    <property type="project" value="UniProtKB-ARBA"/>
</dbReference>
<dbReference type="Proteomes" id="UP000799537">
    <property type="component" value="Unassembled WGS sequence"/>
</dbReference>
<name>A0A6A6CNF4_ZASCE</name>
<reference evidence="2" key="1">
    <citation type="journal article" date="2020" name="Stud. Mycol.">
        <title>101 Dothideomycetes genomes: a test case for predicting lifestyles and emergence of pathogens.</title>
        <authorList>
            <person name="Haridas S."/>
            <person name="Albert R."/>
            <person name="Binder M."/>
            <person name="Bloem J."/>
            <person name="Labutti K."/>
            <person name="Salamov A."/>
            <person name="Andreopoulos B."/>
            <person name="Baker S."/>
            <person name="Barry K."/>
            <person name="Bills G."/>
            <person name="Bluhm B."/>
            <person name="Cannon C."/>
            <person name="Castanera R."/>
            <person name="Culley D."/>
            <person name="Daum C."/>
            <person name="Ezra D."/>
            <person name="Gonzalez J."/>
            <person name="Henrissat B."/>
            <person name="Kuo A."/>
            <person name="Liang C."/>
            <person name="Lipzen A."/>
            <person name="Lutzoni F."/>
            <person name="Magnuson J."/>
            <person name="Mondo S."/>
            <person name="Nolan M."/>
            <person name="Ohm R."/>
            <person name="Pangilinan J."/>
            <person name="Park H.-J."/>
            <person name="Ramirez L."/>
            <person name="Alfaro M."/>
            <person name="Sun H."/>
            <person name="Tritt A."/>
            <person name="Yoshinaga Y."/>
            <person name="Zwiers L.-H."/>
            <person name="Turgeon B."/>
            <person name="Goodwin S."/>
            <person name="Spatafora J."/>
            <person name="Crous P."/>
            <person name="Grigoriev I."/>
        </authorList>
    </citation>
    <scope>NUCLEOTIDE SEQUENCE</scope>
    <source>
        <strain evidence="2">ATCC 36951</strain>
    </source>
</reference>
<keyword evidence="1" id="KW-0378">Hydrolase</keyword>
<evidence type="ECO:0000313" key="3">
    <source>
        <dbReference type="Proteomes" id="UP000799537"/>
    </source>
</evidence>